<gene>
    <name evidence="3" type="ORF">CYJ57_06270</name>
</gene>
<dbReference type="InterPro" id="IPR025682">
    <property type="entry name" value="CpXC_dom"/>
</dbReference>
<name>A0A2I1JWY8_9LACT</name>
<organism evidence="3 4">
    <name type="scientific">Falseniella ignava</name>
    <dbReference type="NCBI Taxonomy" id="137730"/>
    <lineage>
        <taxon>Bacteria</taxon>
        <taxon>Bacillati</taxon>
        <taxon>Bacillota</taxon>
        <taxon>Bacilli</taxon>
        <taxon>Lactobacillales</taxon>
        <taxon>Aerococcaceae</taxon>
        <taxon>Falseniella</taxon>
    </lineage>
</organism>
<evidence type="ECO:0000313" key="4">
    <source>
        <dbReference type="Proteomes" id="UP000234384"/>
    </source>
</evidence>
<dbReference type="EMBL" id="PKHE01000017">
    <property type="protein sequence ID" value="PKY87904.1"/>
    <property type="molecule type" value="Genomic_DNA"/>
</dbReference>
<reference evidence="3 4" key="1">
    <citation type="submission" date="2017-12" db="EMBL/GenBank/DDBJ databases">
        <title>Phylogenetic diversity of female urinary microbiome.</title>
        <authorList>
            <person name="Thomas-White K."/>
            <person name="Wolfe A.J."/>
        </authorList>
    </citation>
    <scope>NUCLEOTIDE SEQUENCE [LARGE SCALE GENOMIC DNA]</scope>
    <source>
        <strain evidence="3 4">UMB0898</strain>
    </source>
</reference>
<accession>A0A2I1JWY8</accession>
<proteinExistence type="predicted"/>
<protein>
    <recommendedName>
        <fullName evidence="2">CpXC domain-containing protein</fullName>
    </recommendedName>
</protein>
<feature type="coiled-coil region" evidence="1">
    <location>
        <begin position="73"/>
        <end position="100"/>
    </location>
</feature>
<dbReference type="RefSeq" id="WP_101954551.1">
    <property type="nucleotide sequence ID" value="NZ_PKHE01000017.1"/>
</dbReference>
<keyword evidence="1" id="KW-0175">Coiled coil</keyword>
<feature type="domain" description="CpXC" evidence="2">
    <location>
        <begin position="7"/>
        <end position="132"/>
    </location>
</feature>
<evidence type="ECO:0000313" key="3">
    <source>
        <dbReference type="EMBL" id="PKY87904.1"/>
    </source>
</evidence>
<dbReference type="OrthoDB" id="9784124at2"/>
<comment type="caution">
    <text evidence="3">The sequence shown here is derived from an EMBL/GenBank/DDBJ whole genome shotgun (WGS) entry which is preliminary data.</text>
</comment>
<evidence type="ECO:0000259" key="2">
    <source>
        <dbReference type="Pfam" id="PF14353"/>
    </source>
</evidence>
<dbReference type="Proteomes" id="UP000234384">
    <property type="component" value="Unassembled WGS sequence"/>
</dbReference>
<dbReference type="AlphaFoldDB" id="A0A2I1JWY8"/>
<evidence type="ECO:0000256" key="1">
    <source>
        <dbReference type="SAM" id="Coils"/>
    </source>
</evidence>
<dbReference type="Pfam" id="PF14353">
    <property type="entry name" value="CpXC"/>
    <property type="match status" value="1"/>
</dbReference>
<sequence length="214" mass="24956">MKQKVMITCPACGLKGVREVETRINTATQPELKRALLQGELQQFTCENCGAKRQIQSEMFYHDPKGKYIIYNIPSLKRRYDEVEEMIDKAMQEVQEDTTDYTLRLVGLYPELIEKSQIFDHGYDDRVVEIVKLLTDGLFAKDRPNDKVVARYFFMHEGEPKIMYITDKDQILVDFNENLLKFSREKFDKINPKPGQGHFHLVNAEWAARALSQS</sequence>